<dbReference type="AlphaFoldDB" id="A0A1H5B2C7"/>
<feature type="transmembrane region" description="Helical" evidence="2">
    <location>
        <begin position="97"/>
        <end position="117"/>
    </location>
</feature>
<feature type="region of interest" description="Disordered" evidence="1">
    <location>
        <begin position="127"/>
        <end position="210"/>
    </location>
</feature>
<evidence type="ECO:0000313" key="3">
    <source>
        <dbReference type="EMBL" id="SED48763.1"/>
    </source>
</evidence>
<name>A0A1H5B2C7_9BRAD</name>
<evidence type="ECO:0000256" key="1">
    <source>
        <dbReference type="SAM" id="MobiDB-lite"/>
    </source>
</evidence>
<protein>
    <submittedName>
        <fullName evidence="3">Uncharacterized protein</fullName>
    </submittedName>
</protein>
<feature type="compositionally biased region" description="Pro residues" evidence="1">
    <location>
        <begin position="201"/>
        <end position="210"/>
    </location>
</feature>
<evidence type="ECO:0000256" key="2">
    <source>
        <dbReference type="SAM" id="Phobius"/>
    </source>
</evidence>
<feature type="compositionally biased region" description="Polar residues" evidence="1">
    <location>
        <begin position="183"/>
        <end position="196"/>
    </location>
</feature>
<proteinExistence type="predicted"/>
<keyword evidence="2" id="KW-1133">Transmembrane helix</keyword>
<feature type="transmembrane region" description="Helical" evidence="2">
    <location>
        <begin position="7"/>
        <end position="26"/>
    </location>
</feature>
<feature type="transmembrane region" description="Helical" evidence="2">
    <location>
        <begin position="71"/>
        <end position="91"/>
    </location>
</feature>
<keyword evidence="2" id="KW-0472">Membrane</keyword>
<evidence type="ECO:0000313" key="4">
    <source>
        <dbReference type="Proteomes" id="UP000198992"/>
    </source>
</evidence>
<sequence length="210" mass="21962">MVGFPLLLVPLAVYNIIAFLMPGVSFTDPLIRLTLLSGEQWQITLSDMLLAAGVLLLLLEVIKGARPGAKYLTDHLLSLIVFGAAAAEFVLWPKFGNSTYCLLTLLALVDFISGIALRTRRRAVVAPAAPAPVSKPQPAAVEAPRPAPAAEPAPPRPEPAPVVTPAPAAPVPPATSVAESVLLDQSTPKPTVNSPDLQPGGQPPSDTPQR</sequence>
<keyword evidence="2" id="KW-0812">Transmembrane</keyword>
<dbReference type="OrthoDB" id="9811032at2"/>
<reference evidence="3 4" key="1">
    <citation type="submission" date="2016-10" db="EMBL/GenBank/DDBJ databases">
        <authorList>
            <person name="de Groot N.N."/>
        </authorList>
    </citation>
    <scope>NUCLEOTIDE SEQUENCE [LARGE SCALE GENOMIC DNA]</scope>
    <source>
        <strain evidence="3 4">MT12</strain>
    </source>
</reference>
<dbReference type="Proteomes" id="UP000198992">
    <property type="component" value="Unassembled WGS sequence"/>
</dbReference>
<feature type="compositionally biased region" description="Pro residues" evidence="1">
    <location>
        <begin position="145"/>
        <end position="173"/>
    </location>
</feature>
<dbReference type="RefSeq" id="WP_092120235.1">
    <property type="nucleotide sequence ID" value="NZ_FNTH01000001.1"/>
</dbReference>
<accession>A0A1H5B2C7</accession>
<dbReference type="EMBL" id="FNTH01000001">
    <property type="protein sequence ID" value="SED48763.1"/>
    <property type="molecule type" value="Genomic_DNA"/>
</dbReference>
<organism evidence="3 4">
    <name type="scientific">Bradyrhizobium erythrophlei</name>
    <dbReference type="NCBI Taxonomy" id="1437360"/>
    <lineage>
        <taxon>Bacteria</taxon>
        <taxon>Pseudomonadati</taxon>
        <taxon>Pseudomonadota</taxon>
        <taxon>Alphaproteobacteria</taxon>
        <taxon>Hyphomicrobiales</taxon>
        <taxon>Nitrobacteraceae</taxon>
        <taxon>Bradyrhizobium</taxon>
    </lineage>
</organism>
<feature type="transmembrane region" description="Helical" evidence="2">
    <location>
        <begin position="41"/>
        <end position="59"/>
    </location>
</feature>
<gene>
    <name evidence="3" type="ORF">SAMN05444164_4889</name>
</gene>